<proteinExistence type="predicted"/>
<keyword evidence="2" id="KW-1185">Reference proteome</keyword>
<organism evidence="1 2">
    <name type="scientific">Vagococcus allomyrinae</name>
    <dbReference type="NCBI Taxonomy" id="2794353"/>
    <lineage>
        <taxon>Bacteria</taxon>
        <taxon>Bacillati</taxon>
        <taxon>Bacillota</taxon>
        <taxon>Bacilli</taxon>
        <taxon>Lactobacillales</taxon>
        <taxon>Enterococcaceae</taxon>
        <taxon>Vagococcus</taxon>
    </lineage>
</organism>
<dbReference type="Proteomes" id="UP000674938">
    <property type="component" value="Unassembled WGS sequence"/>
</dbReference>
<protein>
    <submittedName>
        <fullName evidence="1">Recombinase family protein</fullName>
    </submittedName>
</protein>
<dbReference type="EMBL" id="JAEEGA010000024">
    <property type="protein sequence ID" value="MBP1044286.1"/>
    <property type="molecule type" value="Genomic_DNA"/>
</dbReference>
<sequence length="183" mass="21235">MKIGYTVGGLDEVEHLKTHGNCDIVIRGKNYKEYREEFEQFLIDYSMYELVVRNVENTGLMILQLGAILEEFCEQINMLTFLEKETDSNEDYMNIIVKMSSRDKNVMRRRTKLGLENARKNGKRSGRPSLGKQTILKIRYLAQQELRGLREVAFLCDVSLGTVHKYATMSDETFKLLTNTFSD</sequence>
<accession>A0A940PIN8</accession>
<name>A0A940PIN8_9ENTE</name>
<evidence type="ECO:0000313" key="1">
    <source>
        <dbReference type="EMBL" id="MBP1044286.1"/>
    </source>
</evidence>
<comment type="caution">
    <text evidence="1">The sequence shown here is derived from an EMBL/GenBank/DDBJ whole genome shotgun (WGS) entry which is preliminary data.</text>
</comment>
<evidence type="ECO:0000313" key="2">
    <source>
        <dbReference type="Proteomes" id="UP000674938"/>
    </source>
</evidence>
<dbReference type="RefSeq" id="WP_209532640.1">
    <property type="nucleotide sequence ID" value="NZ_JAEEGA010000024.1"/>
</dbReference>
<dbReference type="AlphaFoldDB" id="A0A940PIN8"/>
<reference evidence="1" key="1">
    <citation type="submission" date="2020-12" db="EMBL/GenBank/DDBJ databases">
        <title>Vagococcus allomyrinae sp. nov. and Enterococcus lavae sp. nov., isolated from the larvae of Allomyrina dichotoma.</title>
        <authorList>
            <person name="Lee S.D."/>
        </authorList>
    </citation>
    <scope>NUCLEOTIDE SEQUENCE</scope>
    <source>
        <strain evidence="1">BWB3-3</strain>
    </source>
</reference>
<gene>
    <name evidence="1" type="ORF">I6N95_25080</name>
</gene>